<evidence type="ECO:0000313" key="2">
    <source>
        <dbReference type="Proteomes" id="UP000076552"/>
    </source>
</evidence>
<name>A0A166U9X0_9PEZI</name>
<organism evidence="1 2">
    <name type="scientific">Colletotrichum tofieldiae</name>
    <dbReference type="NCBI Taxonomy" id="708197"/>
    <lineage>
        <taxon>Eukaryota</taxon>
        <taxon>Fungi</taxon>
        <taxon>Dikarya</taxon>
        <taxon>Ascomycota</taxon>
        <taxon>Pezizomycotina</taxon>
        <taxon>Sordariomycetes</taxon>
        <taxon>Hypocreomycetidae</taxon>
        <taxon>Glomerellales</taxon>
        <taxon>Glomerellaceae</taxon>
        <taxon>Colletotrichum</taxon>
        <taxon>Colletotrichum spaethianum species complex</taxon>
    </lineage>
</organism>
<evidence type="ECO:0000313" key="1">
    <source>
        <dbReference type="EMBL" id="KZL73150.1"/>
    </source>
</evidence>
<dbReference type="AlphaFoldDB" id="A0A166U9X0"/>
<proteinExistence type="predicted"/>
<gene>
    <name evidence="1" type="ORF">CT0861_09468</name>
</gene>
<comment type="caution">
    <text evidence="1">The sequence shown here is derived from an EMBL/GenBank/DDBJ whole genome shotgun (WGS) entry which is preliminary data.</text>
</comment>
<dbReference type="Proteomes" id="UP000076552">
    <property type="component" value="Unassembled WGS sequence"/>
</dbReference>
<protein>
    <submittedName>
        <fullName evidence="1">Uncharacterized protein</fullName>
    </submittedName>
</protein>
<reference evidence="1 2" key="1">
    <citation type="submission" date="2015-06" db="EMBL/GenBank/DDBJ databases">
        <title>Survival trade-offs in plant roots during colonization by closely related pathogenic and mutualistic fungi.</title>
        <authorList>
            <person name="Hacquard S."/>
            <person name="Kracher B."/>
            <person name="Hiruma K."/>
            <person name="Weinman A."/>
            <person name="Muench P."/>
            <person name="Garrido Oter R."/>
            <person name="Ver Loren van Themaat E."/>
            <person name="Dallerey J.-F."/>
            <person name="Damm U."/>
            <person name="Henrissat B."/>
            <person name="Lespinet O."/>
            <person name="Thon M."/>
            <person name="Kemen E."/>
            <person name="McHardy A.C."/>
            <person name="Schulze-Lefert P."/>
            <person name="O'Connell R.J."/>
        </authorList>
    </citation>
    <scope>NUCLEOTIDE SEQUENCE [LARGE SCALE GENOMIC DNA]</scope>
    <source>
        <strain evidence="1 2">0861</strain>
    </source>
</reference>
<dbReference type="EMBL" id="LFIV01000048">
    <property type="protein sequence ID" value="KZL73150.1"/>
    <property type="molecule type" value="Genomic_DNA"/>
</dbReference>
<keyword evidence="2" id="KW-1185">Reference proteome</keyword>
<sequence>CTLPHYQIRTFAKHSVIPSSCQPHHSLPPDSQPRTMAPKGPFKLVTVNTAPERAKRLVGRVAEELKDRYTIEHVANCEKIEEVEGKVKEHQPDVLFCASMWTAEEADQILSTARSLKPGIKTYAIPYGLQVERGPDAIVEHLLERVPQLLES</sequence>
<accession>A0A166U9X0</accession>
<feature type="non-terminal residue" evidence="1">
    <location>
        <position position="1"/>
    </location>
</feature>